<comment type="caution">
    <text evidence="4">The sequence shown here is derived from an EMBL/GenBank/DDBJ whole genome shotgun (WGS) entry which is preliminary data.</text>
</comment>
<dbReference type="Pfam" id="PF14214">
    <property type="entry name" value="Helitron_like_N"/>
    <property type="match status" value="1"/>
</dbReference>
<evidence type="ECO:0000259" key="3">
    <source>
        <dbReference type="Pfam" id="PF20209"/>
    </source>
</evidence>
<dbReference type="GeneID" id="68356338"/>
<sequence>MKERLSNDQTWCTPIPHDRKVSTVRDFYQAFHDASTLPIRTCMMCYRKRRPLTIFMPELLSEGEPVSGLTLVEEKLVSLNSCYGHVKGHITVFPNNVQELATRCSRTPLQALDEIHVSWQGVEKPAPSDLSSLLSVRRRVVERALVWLKRSNPHYAEIEIDVAEMESWGDPIDGVPALVYDRMERNEPSAWEKTRTAHVVPPTERAMDDEGSVEIEELFALLNQRQETGGEAEGHGPNEEGAGRDGVGASPDQNVRPINEVTSSGMFGLDGPPDVADVEKLRMLSVARKDFGKVERVARSMTAQRLAAARVELESSGKTTDEGVKELLRSLSLYGHRQPMSREVRLNMRRKIQSLIVGYGVPAIWFTINPNDITNPVKLRLAAYRTRDPGAAEEFLEGLGSAYKRTRLAMSDPMSAAVFFHREMKLFFDHYVKVGEESVFGRIGKYYGAVETNERGRFMFTACSGCTETRISARCLPTSTGRIRRRIASESYDTSIVSSPRIWIRKGSAPCKRSDL</sequence>
<dbReference type="InterPro" id="IPR025476">
    <property type="entry name" value="Helitron_helicase-like"/>
</dbReference>
<gene>
    <name evidence="4" type="ORF">HRG_07209</name>
</gene>
<feature type="region of interest" description="Disordered" evidence="1">
    <location>
        <begin position="227"/>
        <end position="270"/>
    </location>
</feature>
<dbReference type="RefSeq" id="XP_044719642.1">
    <property type="nucleotide sequence ID" value="XM_044865680.1"/>
</dbReference>
<dbReference type="EMBL" id="JAIZPD010000007">
    <property type="protein sequence ID" value="KAH0962129.1"/>
    <property type="molecule type" value="Genomic_DNA"/>
</dbReference>
<dbReference type="AlphaFoldDB" id="A0A9P8MXC6"/>
<dbReference type="Proteomes" id="UP000824596">
    <property type="component" value="Unassembled WGS sequence"/>
</dbReference>
<evidence type="ECO:0000259" key="2">
    <source>
        <dbReference type="Pfam" id="PF14214"/>
    </source>
</evidence>
<feature type="domain" description="Helitron helicase-like" evidence="2">
    <location>
        <begin position="278"/>
        <end position="456"/>
    </location>
</feature>
<feature type="domain" description="DUF6570" evidence="3">
    <location>
        <begin position="85"/>
        <end position="165"/>
    </location>
</feature>
<dbReference type="InterPro" id="IPR046700">
    <property type="entry name" value="DUF6570"/>
</dbReference>
<accession>A0A9P8MXC6</accession>
<organism evidence="4 5">
    <name type="scientific">Hirsutella rhossiliensis</name>
    <dbReference type="NCBI Taxonomy" id="111463"/>
    <lineage>
        <taxon>Eukaryota</taxon>
        <taxon>Fungi</taxon>
        <taxon>Dikarya</taxon>
        <taxon>Ascomycota</taxon>
        <taxon>Pezizomycotina</taxon>
        <taxon>Sordariomycetes</taxon>
        <taxon>Hypocreomycetidae</taxon>
        <taxon>Hypocreales</taxon>
        <taxon>Ophiocordycipitaceae</taxon>
        <taxon>Hirsutella</taxon>
    </lineage>
</organism>
<protein>
    <submittedName>
        <fullName evidence="4">VrtJ</fullName>
    </submittedName>
</protein>
<keyword evidence="5" id="KW-1185">Reference proteome</keyword>
<feature type="compositionally biased region" description="Basic and acidic residues" evidence="1">
    <location>
        <begin position="232"/>
        <end position="243"/>
    </location>
</feature>
<evidence type="ECO:0000313" key="4">
    <source>
        <dbReference type="EMBL" id="KAH0962129.1"/>
    </source>
</evidence>
<dbReference type="OrthoDB" id="5098383at2759"/>
<dbReference type="Pfam" id="PF20209">
    <property type="entry name" value="DUF6570"/>
    <property type="match status" value="1"/>
</dbReference>
<name>A0A9P8MXC6_9HYPO</name>
<proteinExistence type="predicted"/>
<evidence type="ECO:0000256" key="1">
    <source>
        <dbReference type="SAM" id="MobiDB-lite"/>
    </source>
</evidence>
<reference evidence="4" key="1">
    <citation type="submission" date="2021-09" db="EMBL/GenBank/DDBJ databases">
        <title>A high-quality genome of the endoparasitic fungus Hirsutella rhossiliensis with a comparison of Hirsutella genomes reveals transposable elements contributing to genome size variation.</title>
        <authorList>
            <person name="Lin R."/>
            <person name="Jiao Y."/>
            <person name="Sun X."/>
            <person name="Ling J."/>
            <person name="Xie B."/>
            <person name="Cheng X."/>
        </authorList>
    </citation>
    <scope>NUCLEOTIDE SEQUENCE</scope>
    <source>
        <strain evidence="4">HR02</strain>
    </source>
</reference>
<evidence type="ECO:0000313" key="5">
    <source>
        <dbReference type="Proteomes" id="UP000824596"/>
    </source>
</evidence>